<keyword evidence="1 8" id="KW-0028">Amino-acid biosynthesis</keyword>
<proteinExistence type="inferred from homology"/>
<keyword evidence="12" id="KW-1185">Reference proteome</keyword>
<dbReference type="GO" id="GO:0009088">
    <property type="term" value="P:threonine biosynthetic process"/>
    <property type="evidence" value="ECO:0007669"/>
    <property type="project" value="UniProtKB-UniRule"/>
</dbReference>
<dbReference type="Pfam" id="PF01636">
    <property type="entry name" value="APH"/>
    <property type="match status" value="1"/>
</dbReference>
<keyword evidence="2 8" id="KW-0808">Transferase</keyword>
<comment type="pathway">
    <text evidence="8">Amino-acid biosynthesis; L-threonine biosynthesis; L-threonine from L-aspartate: step 4/5.</text>
</comment>
<evidence type="ECO:0000256" key="1">
    <source>
        <dbReference type="ARBA" id="ARBA00022605"/>
    </source>
</evidence>
<evidence type="ECO:0000313" key="12">
    <source>
        <dbReference type="Proteomes" id="UP000064007"/>
    </source>
</evidence>
<evidence type="ECO:0000256" key="9">
    <source>
        <dbReference type="NCBIfam" id="TIGR00938"/>
    </source>
</evidence>
<dbReference type="InterPro" id="IPR005280">
    <property type="entry name" value="Homoserine_kinase_II"/>
</dbReference>
<dbReference type="InterPro" id="IPR011009">
    <property type="entry name" value="Kinase-like_dom_sf"/>
</dbReference>
<dbReference type="OrthoDB" id="9777460at2"/>
<keyword evidence="3 8" id="KW-0791">Threonine biosynthesis</keyword>
<dbReference type="Gene3D" id="3.30.200.20">
    <property type="entry name" value="Phosphorylase Kinase, domain 1"/>
    <property type="match status" value="1"/>
</dbReference>
<comment type="similarity">
    <text evidence="7 8">Belongs to the pseudomonas-type ThrB family.</text>
</comment>
<keyword evidence="4 8" id="KW-0547">Nucleotide-binding</keyword>
<evidence type="ECO:0000256" key="2">
    <source>
        <dbReference type="ARBA" id="ARBA00022679"/>
    </source>
</evidence>
<dbReference type="EMBL" id="LN827929">
    <property type="protein sequence ID" value="CEZ19154.1"/>
    <property type="molecule type" value="Genomic_DNA"/>
</dbReference>
<gene>
    <name evidence="8 11" type="primary">thrB</name>
    <name evidence="11" type="ORF">BN1208_0260</name>
</gene>
<keyword evidence="5 8" id="KW-0418">Kinase</keyword>
<evidence type="ECO:0000256" key="5">
    <source>
        <dbReference type="ARBA" id="ARBA00022777"/>
    </source>
</evidence>
<evidence type="ECO:0000256" key="8">
    <source>
        <dbReference type="HAMAP-Rule" id="MF_00301"/>
    </source>
</evidence>
<evidence type="ECO:0000256" key="4">
    <source>
        <dbReference type="ARBA" id="ARBA00022741"/>
    </source>
</evidence>
<evidence type="ECO:0000256" key="7">
    <source>
        <dbReference type="ARBA" id="ARBA00038240"/>
    </source>
</evidence>
<dbReference type="NCBIfam" id="TIGR00938">
    <property type="entry name" value="thrB_alt"/>
    <property type="match status" value="1"/>
</dbReference>
<dbReference type="PANTHER" id="PTHR21064">
    <property type="entry name" value="AMINOGLYCOSIDE PHOSPHOTRANSFERASE DOMAIN-CONTAINING PROTEIN-RELATED"/>
    <property type="match status" value="1"/>
</dbReference>
<dbReference type="STRING" id="1581557.BN1208_0260"/>
<dbReference type="InterPro" id="IPR002575">
    <property type="entry name" value="Aminoglycoside_PTrfase"/>
</dbReference>
<evidence type="ECO:0000259" key="10">
    <source>
        <dbReference type="Pfam" id="PF01636"/>
    </source>
</evidence>
<organism evidence="11 12">
    <name type="scientific">Candidatus Methylopumilus planktonicus</name>
    <dbReference type="NCBI Taxonomy" id="1581557"/>
    <lineage>
        <taxon>Bacteria</taxon>
        <taxon>Pseudomonadati</taxon>
        <taxon>Pseudomonadota</taxon>
        <taxon>Betaproteobacteria</taxon>
        <taxon>Nitrosomonadales</taxon>
        <taxon>Methylophilaceae</taxon>
        <taxon>Candidatus Methylopumilus</taxon>
    </lineage>
</organism>
<dbReference type="Gene3D" id="3.90.1200.10">
    <property type="match status" value="1"/>
</dbReference>
<dbReference type="PANTHER" id="PTHR21064:SF6">
    <property type="entry name" value="AMINOGLYCOSIDE PHOSPHOTRANSFERASE DOMAIN-CONTAINING PROTEIN"/>
    <property type="match status" value="1"/>
</dbReference>
<keyword evidence="6 8" id="KW-0067">ATP-binding</keyword>
<accession>A0A0D6EUM7</accession>
<dbReference type="EC" id="2.7.1.39" evidence="8 9"/>
<comment type="catalytic activity">
    <reaction evidence="8">
        <text>L-homoserine + ATP = O-phospho-L-homoserine + ADP + H(+)</text>
        <dbReference type="Rhea" id="RHEA:13985"/>
        <dbReference type="ChEBI" id="CHEBI:15378"/>
        <dbReference type="ChEBI" id="CHEBI:30616"/>
        <dbReference type="ChEBI" id="CHEBI:57476"/>
        <dbReference type="ChEBI" id="CHEBI:57590"/>
        <dbReference type="ChEBI" id="CHEBI:456216"/>
        <dbReference type="EC" id="2.7.1.39"/>
    </reaction>
</comment>
<dbReference type="GO" id="GO:0005524">
    <property type="term" value="F:ATP binding"/>
    <property type="evidence" value="ECO:0007669"/>
    <property type="project" value="UniProtKB-KW"/>
</dbReference>
<sequence length="306" mass="35426">MSVYTSVNIKELKIWLQDYAFDDLTDYQGIKSGITNTNYFLMTAHDRFVLTLFEKNTIEDLPYFVDLMSHLATHSFLCPKPILKKNGTALSILKNKPALIVTCLKGKEVTNPEVNHCKAVGKSLAELHVKLANFVAQHQNTRDLSWIKKTAETLFNELPQDESKLLREEILYQEKQNYKLPKSTIHGDLFKDNVLFLNDEVSGFIDFYYACTDYLILDVAIAVNDWCVNSDGSFDESRLNAFLDAYKKIRSFNDNEDRAWNDVLRLASLRFWVSRLNDFYHAEEGELTFIKDPNHFKKILKKRISG</sequence>
<dbReference type="Proteomes" id="UP000064007">
    <property type="component" value="Chromosome 1"/>
</dbReference>
<dbReference type="HAMAP" id="MF_00301">
    <property type="entry name" value="Homoser_kinase_2"/>
    <property type="match status" value="1"/>
</dbReference>
<evidence type="ECO:0000256" key="6">
    <source>
        <dbReference type="ARBA" id="ARBA00022840"/>
    </source>
</evidence>
<dbReference type="GO" id="GO:0004413">
    <property type="term" value="F:homoserine kinase activity"/>
    <property type="evidence" value="ECO:0007669"/>
    <property type="project" value="UniProtKB-UniRule"/>
</dbReference>
<reference evidence="12" key="1">
    <citation type="submission" date="2014-12" db="EMBL/GenBank/DDBJ databases">
        <authorList>
            <person name="Salcher M.M."/>
        </authorList>
    </citation>
    <scope>NUCLEOTIDE SEQUENCE [LARGE SCALE GENOMIC DNA]</scope>
    <source>
        <strain evidence="12">MMS-10A-171</strain>
    </source>
</reference>
<dbReference type="AlphaFoldDB" id="A0A0D6EUM7"/>
<dbReference type="KEGG" id="mbat:BN1208_0260"/>
<protein>
    <recommendedName>
        <fullName evidence="8 9">Homoserine kinase</fullName>
        <shortName evidence="8">HK</shortName>
        <shortName evidence="8">HSK</shortName>
        <ecNumber evidence="8 9">2.7.1.39</ecNumber>
    </recommendedName>
</protein>
<dbReference type="InterPro" id="IPR050249">
    <property type="entry name" value="Pseudomonas-type_ThrB"/>
</dbReference>
<evidence type="ECO:0000313" key="11">
    <source>
        <dbReference type="EMBL" id="CEZ19154.1"/>
    </source>
</evidence>
<dbReference type="RefSeq" id="WP_046487065.1">
    <property type="nucleotide sequence ID" value="NZ_LN827929.1"/>
</dbReference>
<dbReference type="SUPFAM" id="SSF56112">
    <property type="entry name" value="Protein kinase-like (PK-like)"/>
    <property type="match status" value="1"/>
</dbReference>
<dbReference type="CDD" id="cd05153">
    <property type="entry name" value="HomoserineK_II"/>
    <property type="match status" value="1"/>
</dbReference>
<name>A0A0D6EUM7_9PROT</name>
<feature type="domain" description="Aminoglycoside phosphotransferase" evidence="10">
    <location>
        <begin position="27"/>
        <end position="250"/>
    </location>
</feature>
<dbReference type="NCBIfam" id="NF003558">
    <property type="entry name" value="PRK05231.1"/>
    <property type="match status" value="1"/>
</dbReference>
<evidence type="ECO:0000256" key="3">
    <source>
        <dbReference type="ARBA" id="ARBA00022697"/>
    </source>
</evidence>
<dbReference type="UniPathway" id="UPA00050">
    <property type="reaction ID" value="UER00064"/>
</dbReference>
<dbReference type="HOGENOM" id="CLU_053300_0_0_4"/>